<dbReference type="GO" id="GO:0098703">
    <property type="term" value="P:calcium ion import across plasma membrane"/>
    <property type="evidence" value="ECO:0007669"/>
    <property type="project" value="InterPro"/>
</dbReference>
<gene>
    <name evidence="2" type="primary">Piso0_001797</name>
    <name evidence="2" type="ORF">GNLVRS01_PISO0F14261g</name>
</gene>
<evidence type="ECO:0000256" key="1">
    <source>
        <dbReference type="SAM" id="SignalP"/>
    </source>
</evidence>
<dbReference type="eggNOG" id="ENOG502QTEW">
    <property type="taxonomic scope" value="Eukaryota"/>
</dbReference>
<feature type="chain" id="PRO_5003519123" evidence="1">
    <location>
        <begin position="18"/>
        <end position="524"/>
    </location>
</feature>
<dbReference type="InParanoid" id="G8YLR7"/>
<dbReference type="Proteomes" id="UP000005222">
    <property type="component" value="Chromosome F"/>
</dbReference>
<name>G8YLR7_PICSO</name>
<dbReference type="InterPro" id="IPR024338">
    <property type="entry name" value="MID1/Yam8"/>
</dbReference>
<dbReference type="PANTHER" id="PTHR39142">
    <property type="entry name" value="MID1P"/>
    <property type="match status" value="1"/>
</dbReference>
<dbReference type="Pfam" id="PF12929">
    <property type="entry name" value="Mid1"/>
    <property type="match status" value="1"/>
</dbReference>
<dbReference type="STRING" id="559304.G8YLR7"/>
<keyword evidence="3" id="KW-1185">Reference proteome</keyword>
<dbReference type="HOGENOM" id="CLU_018731_1_0_1"/>
<dbReference type="EMBL" id="FO082054">
    <property type="protein sequence ID" value="CCE89001.1"/>
    <property type="molecule type" value="Genomic_DNA"/>
</dbReference>
<accession>G8YLR7</accession>
<proteinExistence type="predicted"/>
<evidence type="ECO:0000313" key="2">
    <source>
        <dbReference type="EMBL" id="CCE89001.1"/>
    </source>
</evidence>
<keyword evidence="1" id="KW-0732">Signal</keyword>
<sequence length="524" mass="58618">MNFLVTSFLCLFSCVVAIGGGILDFRYDLSLDDGIFDRTGSIISGGGDAFETHEKNGLNGRKGLQEFHPVSNTIIQGETQTYSFSVNKSSGVGEYYQFLIFIAGNICSEPDNLKDGDEGLQLHYGFNSTMFSDLSNGLSVGFHNGYAQALAKAPIDDSNSNITILYIAVTAPENTNKSASWSYQVGVSQNDLVFQWDDRSFASVVDTDDDSALIVTGNLTGSNNVNYSHINATYSKYSLYVYSYDYKDYFSSLNSSWCAIRQGPALLSSSKFESSFTNRGGGLKQQFYIPGLNSSSKYWAYLVFDFDGSEMGGAVFQPFEFETLNESTCELIYGLEFCDMVAYSVPRSESLDKKELIKKYDEQASAQYVNFSKAMQQIACETTDEAVFSPIRTCADCERSYKEWLCSVTIPRCSTRNVSGYQYRQVDSSRNTFINDVIKPKAPYYEIMPCVNVCYAIVKDCPADLKFACPTQNKTIQLSYYWDEDEGFPTCNYVGKPKIASSLAIKQFILNWWLVLFIPVLYIL</sequence>
<evidence type="ECO:0000313" key="3">
    <source>
        <dbReference type="Proteomes" id="UP000005222"/>
    </source>
</evidence>
<dbReference type="PANTHER" id="PTHR39142:SF1">
    <property type="entry name" value="AEL197CP"/>
    <property type="match status" value="1"/>
</dbReference>
<organism evidence="2 3">
    <name type="scientific">Pichia sorbitophila (strain ATCC MYA-4447 / BCRC 22081 / CBS 7064 / NBRC 10061 / NRRL Y-12695)</name>
    <name type="common">Hybrid yeast</name>
    <dbReference type="NCBI Taxonomy" id="559304"/>
    <lineage>
        <taxon>Eukaryota</taxon>
        <taxon>Fungi</taxon>
        <taxon>Dikarya</taxon>
        <taxon>Ascomycota</taxon>
        <taxon>Saccharomycotina</taxon>
        <taxon>Pichiomycetes</taxon>
        <taxon>Debaryomycetaceae</taxon>
        <taxon>Millerozyma</taxon>
    </lineage>
</organism>
<feature type="signal peptide" evidence="1">
    <location>
        <begin position="1"/>
        <end position="17"/>
    </location>
</feature>
<reference evidence="2 3" key="1">
    <citation type="journal article" date="2012" name="G3 (Bethesda)">
        <title>Pichia sorbitophila, an interspecies yeast hybrid reveals early steps of genome resolution following polyploidization.</title>
        <authorList>
            <person name="Leh Louis V."/>
            <person name="Despons L."/>
            <person name="Friedrich A."/>
            <person name="Martin T."/>
            <person name="Durrens P."/>
            <person name="Casaregola S."/>
            <person name="Neuveglise C."/>
            <person name="Fairhead C."/>
            <person name="Marck C."/>
            <person name="Cruz J.A."/>
            <person name="Straub M.L."/>
            <person name="Kugler V."/>
            <person name="Sacerdot C."/>
            <person name="Uzunov Z."/>
            <person name="Thierry A."/>
            <person name="Weiss S."/>
            <person name="Bleykasten C."/>
            <person name="De Montigny J."/>
            <person name="Jacques N."/>
            <person name="Jung P."/>
            <person name="Lemaire M."/>
            <person name="Mallet S."/>
            <person name="Morel G."/>
            <person name="Richard G.F."/>
            <person name="Sarkar A."/>
            <person name="Savel G."/>
            <person name="Schacherer J."/>
            <person name="Seret M.L."/>
            <person name="Talla E."/>
            <person name="Samson G."/>
            <person name="Jubin C."/>
            <person name="Poulain J."/>
            <person name="Vacherie B."/>
            <person name="Barbe V."/>
            <person name="Pelletier E."/>
            <person name="Sherman D.J."/>
            <person name="Westhof E."/>
            <person name="Weissenbach J."/>
            <person name="Baret P.V."/>
            <person name="Wincker P."/>
            <person name="Gaillardin C."/>
            <person name="Dujon B."/>
            <person name="Souciet J.L."/>
        </authorList>
    </citation>
    <scope>NUCLEOTIDE SEQUENCE [LARGE SCALE GENOMIC DNA]</scope>
    <source>
        <strain evidence="3">ATCC MYA-4447 / BCRC 22081 / CBS 7064 / NBRC 10061 / NRRL Y-12695</strain>
    </source>
</reference>
<dbReference type="OrthoDB" id="5405745at2759"/>
<protein>
    <submittedName>
        <fullName evidence="2">Piso0_001797 protein</fullName>
    </submittedName>
</protein>
<dbReference type="OMA" id="ISTQQWM"/>
<dbReference type="AlphaFoldDB" id="G8YLR7"/>
<dbReference type="GO" id="GO:0005262">
    <property type="term" value="F:calcium channel activity"/>
    <property type="evidence" value="ECO:0007669"/>
    <property type="project" value="InterPro"/>
</dbReference>
<dbReference type="FunCoup" id="G8YLR7">
    <property type="interactions" value="90"/>
</dbReference>